<dbReference type="SMART" id="SM00342">
    <property type="entry name" value="HTH_ARAC"/>
    <property type="match status" value="1"/>
</dbReference>
<dbReference type="PANTHER" id="PTHR43280:SF28">
    <property type="entry name" value="HTH-TYPE TRANSCRIPTIONAL ACTIVATOR RHAS"/>
    <property type="match status" value="1"/>
</dbReference>
<protein>
    <submittedName>
        <fullName evidence="5">AraC family transcriptional regulator</fullName>
    </submittedName>
</protein>
<comment type="caution">
    <text evidence="5">The sequence shown here is derived from an EMBL/GenBank/DDBJ whole genome shotgun (WGS) entry which is preliminary data.</text>
</comment>
<dbReference type="SUPFAM" id="SSF51215">
    <property type="entry name" value="Regulatory protein AraC"/>
    <property type="match status" value="1"/>
</dbReference>
<evidence type="ECO:0000256" key="3">
    <source>
        <dbReference type="ARBA" id="ARBA00023163"/>
    </source>
</evidence>
<dbReference type="PANTHER" id="PTHR43280">
    <property type="entry name" value="ARAC-FAMILY TRANSCRIPTIONAL REGULATOR"/>
    <property type="match status" value="1"/>
</dbReference>
<evidence type="ECO:0000313" key="6">
    <source>
        <dbReference type="Proteomes" id="UP001198151"/>
    </source>
</evidence>
<evidence type="ECO:0000313" key="5">
    <source>
        <dbReference type="EMBL" id="MCC2253273.1"/>
    </source>
</evidence>
<dbReference type="PROSITE" id="PS01124">
    <property type="entry name" value="HTH_ARAC_FAMILY_2"/>
    <property type="match status" value="1"/>
</dbReference>
<dbReference type="InterPro" id="IPR009057">
    <property type="entry name" value="Homeodomain-like_sf"/>
</dbReference>
<gene>
    <name evidence="5" type="ORF">LKD70_02260</name>
</gene>
<evidence type="ECO:0000256" key="2">
    <source>
        <dbReference type="ARBA" id="ARBA00023125"/>
    </source>
</evidence>
<keyword evidence="2" id="KW-0238">DNA-binding</keyword>
<keyword evidence="1" id="KW-0805">Transcription regulation</keyword>
<dbReference type="InterPro" id="IPR003313">
    <property type="entry name" value="AraC-bd"/>
</dbReference>
<sequence length="376" mass="43479">MNFYVPLSLIRKELLQHYEKFGSCCTISFICEKLRKKPELLIQQYNNPFSEFVESLTDKEFMDLFFQSLYPVGQTWSAIKNNDPYSYNTETLFSKNNLFLVFLHENFAKQGLHSHQHFEITYVYQGECTIIFENSSLQMKEGNICIVPPGTIHEPLVLDRESFVISLSMTAEAFEAAFSVVLLRRDLIASYIQTILFGKNMQNYLFIPCSNTDSMKIAVRHIAYEARRLSSFSYSFCVSWLSIFMNCVLANYQSNIQLFNEGGQKTSHSEYMALLNYIQSNYRTVTLDSVAKIFNYNKSYLSRLILQITGKSFIENITEFKLNAGKELLENTDYSLDQIAELIGYSSGDYFSKALKKKDHISPSEYRKKAKAQPLV</sequence>
<organism evidence="5 6">
    <name type="scientific">Ruminococcus turbiniformis</name>
    <dbReference type="NCBI Taxonomy" id="2881258"/>
    <lineage>
        <taxon>Bacteria</taxon>
        <taxon>Bacillati</taxon>
        <taxon>Bacillota</taxon>
        <taxon>Clostridia</taxon>
        <taxon>Eubacteriales</taxon>
        <taxon>Oscillospiraceae</taxon>
        <taxon>Ruminococcus</taxon>
    </lineage>
</organism>
<keyword evidence="6" id="KW-1185">Reference proteome</keyword>
<evidence type="ECO:0000256" key="1">
    <source>
        <dbReference type="ARBA" id="ARBA00023015"/>
    </source>
</evidence>
<dbReference type="EMBL" id="JAJEQX010000003">
    <property type="protein sequence ID" value="MCC2253273.1"/>
    <property type="molecule type" value="Genomic_DNA"/>
</dbReference>
<dbReference type="SUPFAM" id="SSF46689">
    <property type="entry name" value="Homeodomain-like"/>
    <property type="match status" value="1"/>
</dbReference>
<dbReference type="RefSeq" id="WP_227706438.1">
    <property type="nucleotide sequence ID" value="NZ_JAJEQX010000003.1"/>
</dbReference>
<dbReference type="Pfam" id="PF12833">
    <property type="entry name" value="HTH_18"/>
    <property type="match status" value="1"/>
</dbReference>
<dbReference type="InterPro" id="IPR037923">
    <property type="entry name" value="HTH-like"/>
</dbReference>
<dbReference type="InterPro" id="IPR014710">
    <property type="entry name" value="RmlC-like_jellyroll"/>
</dbReference>
<feature type="domain" description="HTH araC/xylS-type" evidence="4">
    <location>
        <begin position="272"/>
        <end position="369"/>
    </location>
</feature>
<evidence type="ECO:0000259" key="4">
    <source>
        <dbReference type="PROSITE" id="PS01124"/>
    </source>
</evidence>
<dbReference type="Proteomes" id="UP001198151">
    <property type="component" value="Unassembled WGS sequence"/>
</dbReference>
<dbReference type="Gene3D" id="2.60.120.10">
    <property type="entry name" value="Jelly Rolls"/>
    <property type="match status" value="1"/>
</dbReference>
<dbReference type="Gene3D" id="1.10.10.60">
    <property type="entry name" value="Homeodomain-like"/>
    <property type="match status" value="2"/>
</dbReference>
<dbReference type="Pfam" id="PF02311">
    <property type="entry name" value="AraC_binding"/>
    <property type="match status" value="1"/>
</dbReference>
<keyword evidence="3" id="KW-0804">Transcription</keyword>
<reference evidence="5 6" key="1">
    <citation type="submission" date="2021-10" db="EMBL/GenBank/DDBJ databases">
        <title>Anaerobic single-cell dispensing facilitates the cultivation of human gut bacteria.</title>
        <authorList>
            <person name="Afrizal A."/>
        </authorList>
    </citation>
    <scope>NUCLEOTIDE SEQUENCE [LARGE SCALE GENOMIC DNA]</scope>
    <source>
        <strain evidence="5 6">CLA-AA-H200</strain>
    </source>
</reference>
<name>A0ABS8FV82_9FIRM</name>
<accession>A0ABS8FV82</accession>
<proteinExistence type="predicted"/>
<dbReference type="InterPro" id="IPR018060">
    <property type="entry name" value="HTH_AraC"/>
</dbReference>